<proteinExistence type="predicted"/>
<dbReference type="EMBL" id="KM190146">
    <property type="protein sequence ID" value="AIT71001.1"/>
    <property type="molecule type" value="Genomic_DNA"/>
</dbReference>
<organism evidence="2 3">
    <name type="scientific">Simian adenovirus DM-2014</name>
    <dbReference type="NCBI Taxonomy" id="1560346"/>
    <lineage>
        <taxon>Viruses</taxon>
        <taxon>Varidnaviria</taxon>
        <taxon>Bamfordvirae</taxon>
        <taxon>Preplasmiviricota</taxon>
        <taxon>Polisuviricotina</taxon>
        <taxon>Pharingeaviricetes</taxon>
        <taxon>Rowavirales</taxon>
        <taxon>Adenoviridae</taxon>
        <taxon>Mastadenovirus</taxon>
        <taxon>Mastadenovirus rhesi</taxon>
        <taxon>Simian mastadenovirus H</taxon>
        <taxon>simian adenovirus 54</taxon>
    </lineage>
</organism>
<keyword evidence="3" id="KW-1185">Reference proteome</keyword>
<reference evidence="2 3" key="1">
    <citation type="submission" date="2014-07" db="EMBL/GenBank/DDBJ databases">
        <title>Full genome sequence analysis of a novel adenovirus of rhesus macaque origin indicates a new simian adenovirus serotype and species.</title>
        <authorList>
            <person name="Malouli D."/>
            <person name="Howell G.L."/>
            <person name="Legasse A.W."/>
            <person name="Kahl C."/>
            <person name="Axthelm M.K."/>
            <person name="Hansen S.G."/>
            <person name="Frueh K."/>
        </authorList>
    </citation>
    <scope>NUCLEOTIDE SEQUENCE [LARGE SCALE GENOMIC DNA]</scope>
    <source>
        <strain evidence="2">23336</strain>
    </source>
</reference>
<protein>
    <submittedName>
        <fullName evidence="2">UXP</fullName>
    </submittedName>
</protein>
<dbReference type="GeneID" id="22220261"/>
<dbReference type="OrthoDB" id="29265at10239"/>
<accession>A0A097IWE5</accession>
<dbReference type="RefSeq" id="YP_009109585.1">
    <property type="nucleotide sequence ID" value="NC_025678.1"/>
</dbReference>
<sequence>MNIIDSKGCVRKFDIVFKVWRKFAYFKRICYDSWEEGKWVRLNTNTTDKFFAEFRAFAARFSSPKPSKIFGTSCKEGKSGRNNGQQSGPSRSNTRKNTSCSPKKESSESCASPSLTGGGTRQRRRGRRSGDRGFQLPSHENIAKGRRHHCF</sequence>
<feature type="compositionally biased region" description="Polar residues" evidence="1">
    <location>
        <begin position="80"/>
        <end position="98"/>
    </location>
</feature>
<evidence type="ECO:0000313" key="3">
    <source>
        <dbReference type="Proteomes" id="UP000128946"/>
    </source>
</evidence>
<feature type="region of interest" description="Disordered" evidence="1">
    <location>
        <begin position="64"/>
        <end position="151"/>
    </location>
</feature>
<dbReference type="Proteomes" id="UP000128946">
    <property type="component" value="Segment"/>
</dbReference>
<dbReference type="KEGG" id="vg:22220261"/>
<evidence type="ECO:0000256" key="1">
    <source>
        <dbReference type="SAM" id="MobiDB-lite"/>
    </source>
</evidence>
<name>A0A097IWE5_9ADEN</name>
<evidence type="ECO:0000313" key="2">
    <source>
        <dbReference type="EMBL" id="AIT71001.1"/>
    </source>
</evidence>